<comment type="caution">
    <text evidence="4">The sequence shown here is derived from an EMBL/GenBank/DDBJ whole genome shotgun (WGS) entry which is preliminary data.</text>
</comment>
<feature type="region of interest" description="Disordered" evidence="2">
    <location>
        <begin position="148"/>
        <end position="243"/>
    </location>
</feature>
<dbReference type="RefSeq" id="XP_044557695.1">
    <property type="nucleotide sequence ID" value="XM_044712522.1"/>
</dbReference>
<keyword evidence="1" id="KW-0677">Repeat</keyword>
<dbReference type="EMBL" id="VFQX01000063">
    <property type="protein sequence ID" value="KAF0972982.1"/>
    <property type="molecule type" value="Genomic_DNA"/>
</dbReference>
<dbReference type="SUPFAM" id="SSF109993">
    <property type="entry name" value="VPS9 domain"/>
    <property type="match status" value="1"/>
</dbReference>
<name>A0A6A5BDR7_NAEFO</name>
<evidence type="ECO:0000259" key="3">
    <source>
        <dbReference type="PROSITE" id="PS51205"/>
    </source>
</evidence>
<sequence>MNPNNNENENISTMSNDMSTESTSTSSVISNGTITDSTMSQSSSSPEEQHQIAQTGQSHDTLYLSCQDSSTSSNTTSTSTNTTVNQEVSSCSSSQKRPPSTERPRKALPRPHHHQHVSPNVFTFDTEIHEESLGKKGAEFLVDHGTAANTASTTSGEDSTTTESSNNNSNNNSTTNHHELTPPAKTNQRRWSHKRSASEAYSFTPPSASSIISTNPSTPQLLPYSSGSSTTTGGSQEKSGESSRKKFTLFGFTFGSSSSSNNSKSGSSLHSLALNVSNASTPTFATSPVTTSTSTAGSETLQITSSVTTSSTSENATTTSSGSCSESNEVQTKKVVLDEETMKKRQGVHMASPLNNFISDEQPTQQNSNEIDLIGFLKTASLDDSSIGRPSSTSETDKTDASTNRETTTYGFKTFLDKMRGKSIFAGKISSPVPIGDQESSSENSNPSSAIPLTSGNDDTSSVSQKAPKKLSEKEMRRLKLLERENNQREMMDNILEKINRNGESFAHLSFFDENDQEWQYIGYIQKYDSSMTDDEIYMMYALMGVGAGEDGGASAKKDKDVKDFSGGIYGDSCVCPVLSRLCGRGELRYPNGSVYEGDIIRGKRHGFGKMIFPYKNTIPTTTTKKSSSSQIEQVPPTAIAIGQWVCNNPSEAIPFKVTYSNELEYWGTFRAKTKISSAYVIGINDLEKHKEGELYHVIENKKYFGGFKEDLKDGFGVEVMANGERYYGGWKNGLYHYTGTYQYVDGTYYQGEFKRGSRKGKGKLYLATGDIIEGTWNGDKVESAIFKKGTAKNVELTHLFQLRTQINEAIKLFQNVGHMDDNNYLQFLKMTKKENIERPELEMKWKYYSLMSKETWRKEREKLTDFYGKYEKYDLTDKVTFKNELLRLLGESIKTDGPAPPVASFVKSFIEFFDSLYHGSYYAGNNRGQSGARKVTAKKDGVLLYNAIDDLKSYIIYLCDQVVWDYFGNEILSSKLLSNGGAANHSGDSSEMQFVEQDEQFDECDDEIIFGNPQSVANVDSSKLKFNSMSQAYNFCKTIIADHLHKKLYSTTFELYEYHFRDQDLLINQKINSIISTCTLQNFGVHSDFISSTTTTPYSECMQIMKEIKFSNSVESKIRVLSKLRTQVMQSMKKVKIENKKLKKQKAGQEDFENVESDDWQPGADDVTSLYTYTFIKTNIGNYTALFNYINDWKPPHTSLRPVSHVISFFEGFLNYIVDLDPNLTVKQSELGENMGENSDDTYVFISKYGLTKQLERGIELEIFRNQSKKEKIERQLQKPNLTQEELQDLNQQQREVQLISFSWVSPLLLFVSLQVGHFQLQISRKTDLNTSRILTNHESDANSSNSSNATKLFSIDLSDVTTSSEQNMVDGSGNMLNLAQALFKYRNLVKNVLDNAKLGFNITLKQHNNNGSNNLSTEPQEDSNLTNNASNKEYISIEFDTEPFPSYVYSELSLEIAKFIKFELENSDSHQYRI</sequence>
<dbReference type="Pfam" id="PF02493">
    <property type="entry name" value="MORN"/>
    <property type="match status" value="5"/>
</dbReference>
<feature type="compositionally biased region" description="Low complexity" evidence="2">
    <location>
        <begin position="148"/>
        <end position="175"/>
    </location>
</feature>
<dbReference type="VEuPathDB" id="AmoebaDB:NfTy_007750"/>
<dbReference type="Gene3D" id="2.20.110.10">
    <property type="entry name" value="Histone H3 K4-specific methyltransferase SET7/9 N-terminal domain"/>
    <property type="match status" value="1"/>
</dbReference>
<dbReference type="InterPro" id="IPR003123">
    <property type="entry name" value="VPS9"/>
</dbReference>
<keyword evidence="5" id="KW-1185">Reference proteome</keyword>
<dbReference type="SMART" id="SM00698">
    <property type="entry name" value="MORN"/>
    <property type="match status" value="4"/>
</dbReference>
<feature type="compositionally biased region" description="Basic residues" evidence="2">
    <location>
        <begin position="106"/>
        <end position="116"/>
    </location>
</feature>
<evidence type="ECO:0000256" key="1">
    <source>
        <dbReference type="ARBA" id="ARBA00022737"/>
    </source>
</evidence>
<feature type="compositionally biased region" description="Polar residues" evidence="2">
    <location>
        <begin position="199"/>
        <end position="220"/>
    </location>
</feature>
<accession>A0A6A5BDR7</accession>
<feature type="compositionally biased region" description="Low complexity" evidence="2">
    <location>
        <begin position="281"/>
        <end position="323"/>
    </location>
</feature>
<feature type="compositionally biased region" description="Low complexity" evidence="2">
    <location>
        <begin position="1"/>
        <end position="45"/>
    </location>
</feature>
<dbReference type="GeneID" id="68115864"/>
<dbReference type="Gene3D" id="1.20.1050.80">
    <property type="entry name" value="VPS9 domain"/>
    <property type="match status" value="1"/>
</dbReference>
<gene>
    <name evidence="4" type="ORF">FDP41_008646</name>
</gene>
<dbReference type="Proteomes" id="UP000444721">
    <property type="component" value="Unassembled WGS sequence"/>
</dbReference>
<dbReference type="PANTHER" id="PTHR23084">
    <property type="entry name" value="PHOSPHATIDYLINOSITOL-4-PHOSPHATE 5-KINASE RELATED"/>
    <property type="match status" value="1"/>
</dbReference>
<dbReference type="InterPro" id="IPR003409">
    <property type="entry name" value="MORN"/>
</dbReference>
<feature type="region of interest" description="Disordered" evidence="2">
    <location>
        <begin position="429"/>
        <end position="475"/>
    </location>
</feature>
<feature type="compositionally biased region" description="Polar residues" evidence="2">
    <location>
        <begin position="382"/>
        <end position="394"/>
    </location>
</feature>
<feature type="compositionally biased region" description="Low complexity" evidence="2">
    <location>
        <begin position="225"/>
        <end position="237"/>
    </location>
</feature>
<evidence type="ECO:0000256" key="2">
    <source>
        <dbReference type="SAM" id="MobiDB-lite"/>
    </source>
</evidence>
<feature type="compositionally biased region" description="Polar residues" evidence="2">
    <location>
        <begin position="51"/>
        <end position="68"/>
    </location>
</feature>
<protein>
    <recommendedName>
        <fullName evidence="3">VPS9 domain-containing protein</fullName>
    </recommendedName>
</protein>
<proteinExistence type="predicted"/>
<reference evidence="4 5" key="1">
    <citation type="journal article" date="2019" name="Sci. Rep.">
        <title>Nanopore sequencing improves the draft genome of the human pathogenic amoeba Naegleria fowleri.</title>
        <authorList>
            <person name="Liechti N."/>
            <person name="Schurch N."/>
            <person name="Bruggmann R."/>
            <person name="Wittwer M."/>
        </authorList>
    </citation>
    <scope>NUCLEOTIDE SEQUENCE [LARGE SCALE GENOMIC DNA]</scope>
    <source>
        <strain evidence="4 5">ATCC 30894</strain>
    </source>
</reference>
<evidence type="ECO:0000313" key="5">
    <source>
        <dbReference type="Proteomes" id="UP000444721"/>
    </source>
</evidence>
<dbReference type="InterPro" id="IPR037191">
    <property type="entry name" value="VPS9_dom_sf"/>
</dbReference>
<feature type="compositionally biased region" description="Polar residues" evidence="2">
    <location>
        <begin position="451"/>
        <end position="465"/>
    </location>
</feature>
<feature type="compositionally biased region" description="Low complexity" evidence="2">
    <location>
        <begin position="439"/>
        <end position="449"/>
    </location>
</feature>
<dbReference type="SUPFAM" id="SSF82185">
    <property type="entry name" value="Histone H3 K4-specific methyltransferase SET7/9 N-terminal domain"/>
    <property type="match status" value="1"/>
</dbReference>
<feature type="region of interest" description="Disordered" evidence="2">
    <location>
        <begin position="1"/>
        <end position="120"/>
    </location>
</feature>
<dbReference type="VEuPathDB" id="AmoebaDB:FDP41_008646"/>
<dbReference type="VEuPathDB" id="AmoebaDB:NF0022560"/>
<feature type="region of interest" description="Disordered" evidence="2">
    <location>
        <begin position="281"/>
        <end position="333"/>
    </location>
</feature>
<feature type="domain" description="VPS9" evidence="3">
    <location>
        <begin position="1062"/>
        <end position="1227"/>
    </location>
</feature>
<dbReference type="PANTHER" id="PTHR23084:SF263">
    <property type="entry name" value="MORN REPEAT-CONTAINING PROTEIN 1"/>
    <property type="match status" value="1"/>
</dbReference>
<feature type="region of interest" description="Disordered" evidence="2">
    <location>
        <begin position="382"/>
        <end position="405"/>
    </location>
</feature>
<organism evidence="4 5">
    <name type="scientific">Naegleria fowleri</name>
    <name type="common">Brain eating amoeba</name>
    <dbReference type="NCBI Taxonomy" id="5763"/>
    <lineage>
        <taxon>Eukaryota</taxon>
        <taxon>Discoba</taxon>
        <taxon>Heterolobosea</taxon>
        <taxon>Tetramitia</taxon>
        <taxon>Eutetramitia</taxon>
        <taxon>Vahlkampfiidae</taxon>
        <taxon>Naegleria</taxon>
    </lineage>
</organism>
<feature type="compositionally biased region" description="Low complexity" evidence="2">
    <location>
        <begin position="69"/>
        <end position="94"/>
    </location>
</feature>
<dbReference type="OrthoDB" id="270720at2759"/>
<evidence type="ECO:0000313" key="4">
    <source>
        <dbReference type="EMBL" id="KAF0972982.1"/>
    </source>
</evidence>
<dbReference type="PROSITE" id="PS51205">
    <property type="entry name" value="VPS9"/>
    <property type="match status" value="1"/>
</dbReference>